<sequence length="346" mass="37389">MGAVTSLFVHKMVAAAAGPGVDARAILGLVGLDPDIPPDPGTMIAATAYYDLLERIATLRDVTDLPLRTGASMRCDDYGALGLAFKAAPTLQGSYDRVARYARLWTTVVQYELRLDGANTWFMLHRAGPRRLGMRLSNEATLASATAIAREVHPEGRFTPLEVHIAHPAPRNTDAHTAYFGCPVLFGSDRDALLISPGALAEQNRLGDTGITRFLLSHLDRELAELTGAADVTGLARDAIARALSEGQPRMDMVARRLGMSARSLHRRLARDGLTFQALAEDTRRELAEGLLGDHRYSLAEIAFLTGFSEQSAFNRAFKRWVGTTPASYRRARVAGIPAAATPPSA</sequence>
<comment type="caution">
    <text evidence="5">The sequence shown here is derived from an EMBL/GenBank/DDBJ whole genome shotgun (WGS) entry which is preliminary data.</text>
</comment>
<dbReference type="OrthoDB" id="9805730at2"/>
<dbReference type="PANTHER" id="PTHR47894:SF1">
    <property type="entry name" value="HTH-TYPE TRANSCRIPTIONAL REGULATOR VQSM"/>
    <property type="match status" value="1"/>
</dbReference>
<proteinExistence type="predicted"/>
<keyword evidence="1" id="KW-0805">Transcription regulation</keyword>
<feature type="domain" description="HTH araC/xylS-type" evidence="4">
    <location>
        <begin position="234"/>
        <end position="332"/>
    </location>
</feature>
<dbReference type="Proteomes" id="UP000245680">
    <property type="component" value="Unassembled WGS sequence"/>
</dbReference>
<keyword evidence="3" id="KW-0804">Transcription</keyword>
<reference evidence="5 6" key="1">
    <citation type="submission" date="2018-05" db="EMBL/GenBank/DDBJ databases">
        <title>Rhodobacteraceae gen. nov., sp. nov. isolated from sea water.</title>
        <authorList>
            <person name="Ren Y."/>
        </authorList>
    </citation>
    <scope>NUCLEOTIDE SEQUENCE [LARGE SCALE GENOMIC DNA]</scope>
    <source>
        <strain evidence="5 6">TG-679</strain>
    </source>
</reference>
<dbReference type="PANTHER" id="PTHR47894">
    <property type="entry name" value="HTH-TYPE TRANSCRIPTIONAL REGULATOR GADX"/>
    <property type="match status" value="1"/>
</dbReference>
<dbReference type="Gene3D" id="1.10.10.60">
    <property type="entry name" value="Homeodomain-like"/>
    <property type="match status" value="1"/>
</dbReference>
<protein>
    <submittedName>
        <fullName evidence="5">AraC family transcriptional regulator</fullName>
    </submittedName>
</protein>
<dbReference type="SUPFAM" id="SSF46689">
    <property type="entry name" value="Homeodomain-like"/>
    <property type="match status" value="1"/>
</dbReference>
<dbReference type="AlphaFoldDB" id="A0A2V2LGV1"/>
<evidence type="ECO:0000313" key="5">
    <source>
        <dbReference type="EMBL" id="PWR03191.1"/>
    </source>
</evidence>
<evidence type="ECO:0000256" key="1">
    <source>
        <dbReference type="ARBA" id="ARBA00023015"/>
    </source>
</evidence>
<evidence type="ECO:0000313" key="6">
    <source>
        <dbReference type="Proteomes" id="UP000245680"/>
    </source>
</evidence>
<dbReference type="Pfam" id="PF12625">
    <property type="entry name" value="Arabinose_bd"/>
    <property type="match status" value="1"/>
</dbReference>
<accession>A0A2V2LGV1</accession>
<evidence type="ECO:0000256" key="2">
    <source>
        <dbReference type="ARBA" id="ARBA00023125"/>
    </source>
</evidence>
<dbReference type="RefSeq" id="WP_109811225.1">
    <property type="nucleotide sequence ID" value="NZ_QGKU01000030.1"/>
</dbReference>
<dbReference type="InterPro" id="IPR020449">
    <property type="entry name" value="Tscrpt_reg_AraC-type_HTH"/>
</dbReference>
<dbReference type="GO" id="GO:0003700">
    <property type="term" value="F:DNA-binding transcription factor activity"/>
    <property type="evidence" value="ECO:0007669"/>
    <property type="project" value="InterPro"/>
</dbReference>
<evidence type="ECO:0000259" key="4">
    <source>
        <dbReference type="PROSITE" id="PS01124"/>
    </source>
</evidence>
<dbReference type="InterPro" id="IPR032687">
    <property type="entry name" value="AraC-type_N"/>
</dbReference>
<evidence type="ECO:0000256" key="3">
    <source>
        <dbReference type="ARBA" id="ARBA00023163"/>
    </source>
</evidence>
<dbReference type="EMBL" id="QGKU01000030">
    <property type="protein sequence ID" value="PWR03191.1"/>
    <property type="molecule type" value="Genomic_DNA"/>
</dbReference>
<dbReference type="PRINTS" id="PR00032">
    <property type="entry name" value="HTHARAC"/>
</dbReference>
<dbReference type="InterPro" id="IPR018060">
    <property type="entry name" value="HTH_AraC"/>
</dbReference>
<dbReference type="PROSITE" id="PS01124">
    <property type="entry name" value="HTH_ARAC_FAMILY_2"/>
    <property type="match status" value="1"/>
</dbReference>
<keyword evidence="6" id="KW-1185">Reference proteome</keyword>
<dbReference type="SMART" id="SM00342">
    <property type="entry name" value="HTH_ARAC"/>
    <property type="match status" value="1"/>
</dbReference>
<dbReference type="GO" id="GO:0000976">
    <property type="term" value="F:transcription cis-regulatory region binding"/>
    <property type="evidence" value="ECO:0007669"/>
    <property type="project" value="TreeGrafter"/>
</dbReference>
<keyword evidence="2" id="KW-0238">DNA-binding</keyword>
<dbReference type="GO" id="GO:0005829">
    <property type="term" value="C:cytosol"/>
    <property type="evidence" value="ECO:0007669"/>
    <property type="project" value="TreeGrafter"/>
</dbReference>
<dbReference type="Pfam" id="PF12833">
    <property type="entry name" value="HTH_18"/>
    <property type="match status" value="1"/>
</dbReference>
<organism evidence="5 6">
    <name type="scientific">Meridianimarinicoccus roseus</name>
    <dbReference type="NCBI Taxonomy" id="2072018"/>
    <lineage>
        <taxon>Bacteria</taxon>
        <taxon>Pseudomonadati</taxon>
        <taxon>Pseudomonadota</taxon>
        <taxon>Alphaproteobacteria</taxon>
        <taxon>Rhodobacterales</taxon>
        <taxon>Paracoccaceae</taxon>
        <taxon>Meridianimarinicoccus</taxon>
    </lineage>
</organism>
<name>A0A2V2LGV1_9RHOB</name>
<dbReference type="InterPro" id="IPR009057">
    <property type="entry name" value="Homeodomain-like_sf"/>
</dbReference>
<gene>
    <name evidence="5" type="ORF">DKT77_08245</name>
</gene>